<evidence type="ECO:0000313" key="3">
    <source>
        <dbReference type="Proteomes" id="UP000424527"/>
    </source>
</evidence>
<dbReference type="AlphaFoldDB" id="A0A6G0IA92"/>
<protein>
    <submittedName>
        <fullName evidence="2">Uncharacterized protein</fullName>
    </submittedName>
</protein>
<evidence type="ECO:0000256" key="1">
    <source>
        <dbReference type="SAM" id="MobiDB-lite"/>
    </source>
</evidence>
<feature type="compositionally biased region" description="Polar residues" evidence="1">
    <location>
        <begin position="393"/>
        <end position="405"/>
    </location>
</feature>
<feature type="compositionally biased region" description="Polar residues" evidence="1">
    <location>
        <begin position="582"/>
        <end position="594"/>
    </location>
</feature>
<dbReference type="PRINTS" id="PR01217">
    <property type="entry name" value="PRICHEXTENSN"/>
</dbReference>
<keyword evidence="3" id="KW-1185">Reference proteome</keyword>
<feature type="region of interest" description="Disordered" evidence="1">
    <location>
        <begin position="301"/>
        <end position="774"/>
    </location>
</feature>
<dbReference type="Proteomes" id="UP000424527">
    <property type="component" value="Unassembled WGS sequence"/>
</dbReference>
<feature type="compositionally biased region" description="Polar residues" evidence="1">
    <location>
        <begin position="501"/>
        <end position="513"/>
    </location>
</feature>
<feature type="region of interest" description="Disordered" evidence="1">
    <location>
        <begin position="1097"/>
        <end position="1154"/>
    </location>
</feature>
<name>A0A6G0IA92_LARCR</name>
<comment type="caution">
    <text evidence="2">The sequence shown here is derived from an EMBL/GenBank/DDBJ whole genome shotgun (WGS) entry which is preliminary data.</text>
</comment>
<gene>
    <name evidence="2" type="ORF">D5F01_LYC12320</name>
</gene>
<feature type="compositionally biased region" description="Polar residues" evidence="1">
    <location>
        <begin position="555"/>
        <end position="567"/>
    </location>
</feature>
<organism evidence="2 3">
    <name type="scientific">Larimichthys crocea</name>
    <name type="common">Large yellow croaker</name>
    <name type="synonym">Pseudosciaena crocea</name>
    <dbReference type="NCBI Taxonomy" id="215358"/>
    <lineage>
        <taxon>Eukaryota</taxon>
        <taxon>Metazoa</taxon>
        <taxon>Chordata</taxon>
        <taxon>Craniata</taxon>
        <taxon>Vertebrata</taxon>
        <taxon>Euteleostomi</taxon>
        <taxon>Actinopterygii</taxon>
        <taxon>Neopterygii</taxon>
        <taxon>Teleostei</taxon>
        <taxon>Neoteleostei</taxon>
        <taxon>Acanthomorphata</taxon>
        <taxon>Eupercaria</taxon>
        <taxon>Sciaenidae</taxon>
        <taxon>Larimichthys</taxon>
    </lineage>
</organism>
<dbReference type="EMBL" id="REGW02000012">
    <property type="protein sequence ID" value="KAE8288448.1"/>
    <property type="molecule type" value="Genomic_DNA"/>
</dbReference>
<feature type="compositionally biased region" description="Polar residues" evidence="1">
    <location>
        <begin position="528"/>
        <end position="540"/>
    </location>
</feature>
<proteinExistence type="predicted"/>
<accession>A0A6G0IA92</accession>
<reference evidence="2 3" key="1">
    <citation type="submission" date="2019-07" db="EMBL/GenBank/DDBJ databases">
        <title>Chromosome genome assembly for large yellow croaker.</title>
        <authorList>
            <person name="Xiao S."/>
        </authorList>
    </citation>
    <scope>NUCLEOTIDE SEQUENCE [LARGE SCALE GENOMIC DNA]</scope>
    <source>
        <strain evidence="2">JMULYC20181020</strain>
        <tissue evidence="2">Muscle</tissue>
    </source>
</reference>
<evidence type="ECO:0000313" key="2">
    <source>
        <dbReference type="EMBL" id="KAE8288448.1"/>
    </source>
</evidence>
<sequence length="1239" mass="133503">MSFVKGRMTIYRPIRVLFDTPIYERTLQICWHSPSYKSMIALMSQLLRLQQKNQLPSEVTAEKMSELLVEQSKGTLRVQRLWEFELDSYDADVRPLLQLVWEVNNSMKMRDIEFEARRLLSCPEAVPPHFQHPKIISKALKYAGILTKQQQKGPKSKLLCPMEVVLKVLPKVLQGFWLPPQNTSFNMPSQQLSKMAVGVTKAVQDRVSKALSSVLLQATFSSSIRDIMVLSIQEKVRQGYPQDVLVKRLNSFAAEVLNTITDVAVREICALFQPQTPQAVQTPSDEPPAQTAVQNVFDRSLDETEPEPDSAVVSTPPRPLTTVDEPPAHTASPEPDSAVVSTALCPLTTVDEPPAHTASPEPDSAVVSTPLCPLTASDEPPAHTASPEPDSAVVSTPSCPLTTTDEPPVHTASPEPDSAVVSTPPRPLTTVDEPPAHTASPEPDSAVVSTALCPLTTVDEPPAHTASPEPDSAVVSSPLCPLTASDEPPAHTASPEPDSAVVSTPSCPLTTTDEAPVHTASPEPDSAVVSTPSCPLTTTDEPPAHTASPEPDSAVVSTPSCPLTTTDEPPAHTASPEPDSAVVSTSSCPLTTTDEPPVHNASPEPDSAVVSTAPCPLTTTDEPSAHTAGPEPDSAVVSTAPCPLTTTDEPPAHTASPEPDSAVVSTPPCPLTTTDEPPAHTASPEPDSAVVSTPPCPLTTTDEPPAHTASPEPDSAVVSTPPCPLTTTDEPPAHTASPEPDSAVVSTAPCPLTSTDEPSAHTASPEPDSAVVSTAPCPLTTTDEPAAHTAILTYSNKMSFVEGRMTIYRPIRVLFDTPIYERALQICWHLPSYKSMIALMSQLLRLQQKNQLPSEVTAEKMSELLVEQSKGTLRVQLWEFELDSYDADVRPLLQLVWEVNNSMKMRDIEFEARRLLSCPEAVPPHFQHPKIISQALKYAGILTKQQQKGPKSKLLCPMEVVLKVLPKVLQGFWLPPPNTSFNMPSQQLSKMAVGVTKAVQDRVSKALSSVLLQATFSSSIRDIMVLSIQEKVRQGYPQDVLVKRLNSFAAEVLNTITDVAVREICALFQPQTPQAVQTPSDEPPAQTAVQNVFDRSLDETEPEPDSAVVSTPPRPLTTVDEPPAHTASPEPDYTFVDDDAEASTSSTKDEEPGLQEEIREMISAVITILPAPAKPSAHTAIQNVFNRSLGETEGHTESESVLAPTFTAVKKRKKSKFRCFVNWLQRNCCCFPSGENELN</sequence>